<dbReference type="GO" id="GO:0008168">
    <property type="term" value="F:methyltransferase activity"/>
    <property type="evidence" value="ECO:0007669"/>
    <property type="project" value="UniProtKB-KW"/>
</dbReference>
<reference evidence="4" key="1">
    <citation type="submission" date="2020-12" db="EMBL/GenBank/DDBJ databases">
        <title>PHA producing bacteria isolated from mangrove.</title>
        <authorList>
            <person name="Zheng W."/>
            <person name="Yu S."/>
            <person name="Huang Y."/>
        </authorList>
    </citation>
    <scope>NUCLEOTIDE SEQUENCE</scope>
    <source>
        <strain evidence="4">GN8-5</strain>
    </source>
</reference>
<evidence type="ECO:0000313" key="5">
    <source>
        <dbReference type="Proteomes" id="UP000664385"/>
    </source>
</evidence>
<dbReference type="InterPro" id="IPR029063">
    <property type="entry name" value="SAM-dependent_MTases_sf"/>
</dbReference>
<dbReference type="Pfam" id="PF13649">
    <property type="entry name" value="Methyltransf_25"/>
    <property type="match status" value="1"/>
</dbReference>
<gene>
    <name evidence="4" type="ORF">JF543_13235</name>
</gene>
<dbReference type="CDD" id="cd02440">
    <property type="entry name" value="AdoMet_MTases"/>
    <property type="match status" value="1"/>
</dbReference>
<evidence type="ECO:0000313" key="4">
    <source>
        <dbReference type="EMBL" id="MBN8206916.1"/>
    </source>
</evidence>
<dbReference type="PANTHER" id="PTHR43861:SF1">
    <property type="entry name" value="TRANS-ACONITATE 2-METHYLTRANSFERASE"/>
    <property type="match status" value="1"/>
</dbReference>
<dbReference type="PANTHER" id="PTHR43861">
    <property type="entry name" value="TRANS-ACONITATE 2-METHYLTRANSFERASE-RELATED"/>
    <property type="match status" value="1"/>
</dbReference>
<proteinExistence type="predicted"/>
<dbReference type="RefSeq" id="WP_179410314.1">
    <property type="nucleotide sequence ID" value="NZ_JAEKJQ010000003.1"/>
</dbReference>
<dbReference type="GO" id="GO:0032259">
    <property type="term" value="P:methylation"/>
    <property type="evidence" value="ECO:0007669"/>
    <property type="project" value="UniProtKB-KW"/>
</dbReference>
<organism evidence="4 5">
    <name type="scientific">Microbacterium esteraromaticum</name>
    <dbReference type="NCBI Taxonomy" id="57043"/>
    <lineage>
        <taxon>Bacteria</taxon>
        <taxon>Bacillati</taxon>
        <taxon>Actinomycetota</taxon>
        <taxon>Actinomycetes</taxon>
        <taxon>Micrococcales</taxon>
        <taxon>Microbacteriaceae</taxon>
        <taxon>Microbacterium</taxon>
    </lineage>
</organism>
<dbReference type="Proteomes" id="UP000664385">
    <property type="component" value="Unassembled WGS sequence"/>
</dbReference>
<evidence type="ECO:0000259" key="3">
    <source>
        <dbReference type="Pfam" id="PF13649"/>
    </source>
</evidence>
<dbReference type="AlphaFoldDB" id="A0A939IVY1"/>
<feature type="domain" description="Methyltransferase" evidence="3">
    <location>
        <begin position="46"/>
        <end position="135"/>
    </location>
</feature>
<sequence length="202" mass="21426">MSAHVADAYDRRSAEYIAVLGEITQMDAADLDLIGAWRDATPGRLLDAGCGPGHWAQFLRSGGREVLGVDLSAQFIAHARSTYPKIEFVAGSFTDLPASDASLGGILAWYSLIHMPPEELPVALAEFARVLAPGGSILIGFFDGSPGEPFDHAVAPAYYWSADALGELLDRAGLTATASESRARAEGEISARPHASLMATRR</sequence>
<keyword evidence="2" id="KW-0808">Transferase</keyword>
<comment type="caution">
    <text evidence="4">The sequence shown here is derived from an EMBL/GenBank/DDBJ whole genome shotgun (WGS) entry which is preliminary data.</text>
</comment>
<name>A0A939IVY1_9MICO</name>
<keyword evidence="1 4" id="KW-0489">Methyltransferase</keyword>
<dbReference type="EMBL" id="JAEMWU010000003">
    <property type="protein sequence ID" value="MBN8206916.1"/>
    <property type="molecule type" value="Genomic_DNA"/>
</dbReference>
<dbReference type="Gene3D" id="3.40.50.150">
    <property type="entry name" value="Vaccinia Virus protein VP39"/>
    <property type="match status" value="1"/>
</dbReference>
<dbReference type="SUPFAM" id="SSF53335">
    <property type="entry name" value="S-adenosyl-L-methionine-dependent methyltransferases"/>
    <property type="match status" value="1"/>
</dbReference>
<evidence type="ECO:0000256" key="2">
    <source>
        <dbReference type="ARBA" id="ARBA00022679"/>
    </source>
</evidence>
<protein>
    <submittedName>
        <fullName evidence="4">Class I SAM-dependent methyltransferase</fullName>
    </submittedName>
</protein>
<accession>A0A939IVY1</accession>
<evidence type="ECO:0000256" key="1">
    <source>
        <dbReference type="ARBA" id="ARBA00022603"/>
    </source>
</evidence>
<dbReference type="InterPro" id="IPR041698">
    <property type="entry name" value="Methyltransf_25"/>
</dbReference>